<accession>A0A0G1NZG5</accession>
<keyword evidence="4" id="KW-0378">Hydrolase</keyword>
<evidence type="ECO:0000256" key="3">
    <source>
        <dbReference type="ARBA" id="ARBA00022722"/>
    </source>
</evidence>
<dbReference type="GO" id="GO:0005829">
    <property type="term" value="C:cytosol"/>
    <property type="evidence" value="ECO:0007669"/>
    <property type="project" value="TreeGrafter"/>
</dbReference>
<evidence type="ECO:0000256" key="5">
    <source>
        <dbReference type="ARBA" id="ARBA00022839"/>
    </source>
</evidence>
<evidence type="ECO:0000256" key="4">
    <source>
        <dbReference type="ARBA" id="ARBA00022801"/>
    </source>
</evidence>
<name>A0A0G1NZG5_9BACT</name>
<dbReference type="EMBL" id="LCMA01000013">
    <property type="protein sequence ID" value="KKU26059.1"/>
    <property type="molecule type" value="Genomic_DNA"/>
</dbReference>
<protein>
    <recommendedName>
        <fullName evidence="6">Exodeoxyribonuclease VII small subunit</fullName>
        <ecNumber evidence="6">3.1.11.6</ecNumber>
    </recommendedName>
</protein>
<dbReference type="EC" id="3.1.11.6" evidence="6"/>
<dbReference type="AlphaFoldDB" id="A0A0G1NZG5"/>
<dbReference type="Gene3D" id="1.10.287.1040">
    <property type="entry name" value="Exonuclease VII, small subunit"/>
    <property type="match status" value="1"/>
</dbReference>
<dbReference type="PANTHER" id="PTHR34137:SF1">
    <property type="entry name" value="EXODEOXYRIBONUCLEASE 7 SMALL SUBUNIT"/>
    <property type="match status" value="1"/>
</dbReference>
<proteinExistence type="inferred from homology"/>
<evidence type="ECO:0000256" key="6">
    <source>
        <dbReference type="NCBIfam" id="TIGR01280"/>
    </source>
</evidence>
<dbReference type="GO" id="GO:0009318">
    <property type="term" value="C:exodeoxyribonuclease VII complex"/>
    <property type="evidence" value="ECO:0007669"/>
    <property type="project" value="UniProtKB-UniRule"/>
</dbReference>
<comment type="caution">
    <text evidence="7">The sequence shown here is derived from an EMBL/GenBank/DDBJ whole genome shotgun (WGS) entry which is preliminary data.</text>
</comment>
<dbReference type="Pfam" id="PF02609">
    <property type="entry name" value="Exonuc_VII_S"/>
    <property type="match status" value="1"/>
</dbReference>
<evidence type="ECO:0000256" key="2">
    <source>
        <dbReference type="ARBA" id="ARBA00022490"/>
    </source>
</evidence>
<keyword evidence="3" id="KW-0540">Nuclease</keyword>
<dbReference type="InterPro" id="IPR003761">
    <property type="entry name" value="Exonuc_VII_S"/>
</dbReference>
<evidence type="ECO:0000256" key="1">
    <source>
        <dbReference type="ARBA" id="ARBA00009998"/>
    </source>
</evidence>
<reference evidence="7 8" key="1">
    <citation type="journal article" date="2015" name="Nature">
        <title>rRNA introns, odd ribosomes, and small enigmatic genomes across a large radiation of phyla.</title>
        <authorList>
            <person name="Brown C.T."/>
            <person name="Hug L.A."/>
            <person name="Thomas B.C."/>
            <person name="Sharon I."/>
            <person name="Castelle C.J."/>
            <person name="Singh A."/>
            <person name="Wilkins M.J."/>
            <person name="Williams K.H."/>
            <person name="Banfield J.F."/>
        </authorList>
    </citation>
    <scope>NUCLEOTIDE SEQUENCE [LARGE SCALE GENOMIC DNA]</scope>
</reference>
<dbReference type="PANTHER" id="PTHR34137">
    <property type="entry name" value="EXODEOXYRIBONUCLEASE 7 SMALL SUBUNIT"/>
    <property type="match status" value="1"/>
</dbReference>
<evidence type="ECO:0000313" key="7">
    <source>
        <dbReference type="EMBL" id="KKU26059.1"/>
    </source>
</evidence>
<dbReference type="SUPFAM" id="SSF116842">
    <property type="entry name" value="XseB-like"/>
    <property type="match status" value="1"/>
</dbReference>
<organism evidence="7 8">
    <name type="scientific">Candidatus Magasanikbacteria bacterium GW2011_GWA2_46_17</name>
    <dbReference type="NCBI Taxonomy" id="1619042"/>
    <lineage>
        <taxon>Bacteria</taxon>
        <taxon>Candidatus Magasanikiibacteriota</taxon>
    </lineage>
</organism>
<dbReference type="InterPro" id="IPR037004">
    <property type="entry name" value="Exonuc_VII_ssu_sf"/>
</dbReference>
<sequence>MSTKSSSKTNFSARYSDLQKIVEWFENKEVDLEEGINKFEEGMKIVKELKEYLEKMENKVRELKKNI</sequence>
<dbReference type="GO" id="GO:0006308">
    <property type="term" value="P:DNA catabolic process"/>
    <property type="evidence" value="ECO:0007669"/>
    <property type="project" value="UniProtKB-UniRule"/>
</dbReference>
<comment type="similarity">
    <text evidence="1">Belongs to the XseB family.</text>
</comment>
<gene>
    <name evidence="7" type="ORF">UX39_C0013G0006</name>
</gene>
<keyword evidence="2" id="KW-0963">Cytoplasm</keyword>
<keyword evidence="5" id="KW-0269">Exonuclease</keyword>
<dbReference type="NCBIfam" id="TIGR01280">
    <property type="entry name" value="xseB"/>
    <property type="match status" value="1"/>
</dbReference>
<dbReference type="GO" id="GO:0008855">
    <property type="term" value="F:exodeoxyribonuclease VII activity"/>
    <property type="evidence" value="ECO:0007669"/>
    <property type="project" value="UniProtKB-UniRule"/>
</dbReference>
<evidence type="ECO:0000313" key="8">
    <source>
        <dbReference type="Proteomes" id="UP000034175"/>
    </source>
</evidence>
<dbReference type="Proteomes" id="UP000034175">
    <property type="component" value="Unassembled WGS sequence"/>
</dbReference>